<dbReference type="PANTHER" id="PTHR43643">
    <property type="entry name" value="HISTIDINOL-PHOSPHATE AMINOTRANSFERASE 2"/>
    <property type="match status" value="1"/>
</dbReference>
<keyword evidence="6" id="KW-0808">Transferase</keyword>
<dbReference type="Proteomes" id="UP000321513">
    <property type="component" value="Unassembled WGS sequence"/>
</dbReference>
<dbReference type="PANTHER" id="PTHR43643:SF6">
    <property type="entry name" value="HISTIDINOL-PHOSPHATE AMINOTRANSFERASE"/>
    <property type="match status" value="1"/>
</dbReference>
<comment type="pathway">
    <text evidence="1">Amino-acid biosynthesis; L-histidine biosynthesis; L-histidine from 5-phospho-alpha-D-ribose 1-diphosphate: step 7/9.</text>
</comment>
<dbReference type="SUPFAM" id="SSF53383">
    <property type="entry name" value="PLP-dependent transferases"/>
    <property type="match status" value="1"/>
</dbReference>
<gene>
    <name evidence="11" type="ORF">SAE01_00420</name>
</gene>
<evidence type="ECO:0000256" key="6">
    <source>
        <dbReference type="ARBA" id="ARBA00022679"/>
    </source>
</evidence>
<comment type="caution">
    <text evidence="11">The sequence shown here is derived from an EMBL/GenBank/DDBJ whole genome shotgun (WGS) entry which is preliminary data.</text>
</comment>
<dbReference type="InterPro" id="IPR004839">
    <property type="entry name" value="Aminotransferase_I/II_large"/>
</dbReference>
<feature type="domain" description="N-acetyltransferase" evidence="10">
    <location>
        <begin position="4"/>
        <end position="165"/>
    </location>
</feature>
<dbReference type="InterPro" id="IPR016181">
    <property type="entry name" value="Acyl_CoA_acyltransferase"/>
</dbReference>
<dbReference type="InterPro" id="IPR015424">
    <property type="entry name" value="PyrdxlP-dep_Trfase"/>
</dbReference>
<dbReference type="Gene3D" id="3.40.640.10">
    <property type="entry name" value="Type I PLP-dependent aspartate aminotransferase-like (Major domain)"/>
    <property type="match status" value="1"/>
</dbReference>
<dbReference type="EMBL" id="BJYT01000001">
    <property type="protein sequence ID" value="GEO07546.1"/>
    <property type="molecule type" value="Genomic_DNA"/>
</dbReference>
<protein>
    <recommendedName>
        <fullName evidence="3">histidinol-phosphate transaminase</fullName>
        <ecNumber evidence="3">2.6.1.9</ecNumber>
    </recommendedName>
</protein>
<evidence type="ECO:0000313" key="12">
    <source>
        <dbReference type="Proteomes" id="UP000321513"/>
    </source>
</evidence>
<evidence type="ECO:0000256" key="7">
    <source>
        <dbReference type="ARBA" id="ARBA00022898"/>
    </source>
</evidence>
<sequence length="585" mass="65657">MSAITLTVASEKDRQTIYKIRHAIYAKELHQHSINATNELSDDLDVSNHYVVANMDNEIAGFISITPPASTKFSVDKYFQRSSIPYQFDQFLFEIRLLTVVQKNRNSPIAFALMYAAFRWVQSHGGRNIVAICRTDLIDMYMKAGLTPTGSKASSGEVTYELSLASIDGLQRKVLNNPGVYTALQKRVSWRLPFLFFAPPSCYHGGYFFKEVGENLQTLEKAKQVINADVLDAWFPPSPKVVTALQTHLPWLIQTSPPTYAEGLIEVIAETRGVYAHNILPGAGSSDLIFLSLRTFLTHKSNVLIIDPCYGEYMHVLDHIIRCTVTLFTLSREEGFKVDTISLLEEISKGYDMVVLVNPNSPTGVHIPKDQMIKMLVQIPPSTIVWIDETYVEYAGPDQSLEQFAMGTEHVIICKSMSKVYSLSGVRAAYLCCSPHFIETLKSFTPPWAVSLPAQLAAIAALKDPRYYEEKYAETHRLRNQLKEDLVDLGMVDLIEGIANFILFYLPLHSLEPDIFLQKCQEENLFLRNVSTMGISLGNNAVRIAVKDEVTNAKMISIIRKVLASNGQQNIPASFTYPISEGVYK</sequence>
<keyword evidence="5" id="KW-0028">Amino-acid biosynthesis</keyword>
<keyword evidence="4" id="KW-0032">Aminotransferase</keyword>
<evidence type="ECO:0000259" key="10">
    <source>
        <dbReference type="PROSITE" id="PS51186"/>
    </source>
</evidence>
<dbReference type="Gene3D" id="3.40.630.30">
    <property type="match status" value="1"/>
</dbReference>
<dbReference type="PROSITE" id="PS51186">
    <property type="entry name" value="GNAT"/>
    <property type="match status" value="1"/>
</dbReference>
<dbReference type="GO" id="GO:0030170">
    <property type="term" value="F:pyridoxal phosphate binding"/>
    <property type="evidence" value="ECO:0007669"/>
    <property type="project" value="InterPro"/>
</dbReference>
<dbReference type="RefSeq" id="WP_147201517.1">
    <property type="nucleotide sequence ID" value="NZ_BJYT01000001.1"/>
</dbReference>
<dbReference type="AlphaFoldDB" id="A0A512B6F7"/>
<keyword evidence="8" id="KW-0368">Histidine biosynthesis</keyword>
<organism evidence="11 12">
    <name type="scientific">Segetibacter aerophilus</name>
    <dbReference type="NCBI Taxonomy" id="670293"/>
    <lineage>
        <taxon>Bacteria</taxon>
        <taxon>Pseudomonadati</taxon>
        <taxon>Bacteroidota</taxon>
        <taxon>Chitinophagia</taxon>
        <taxon>Chitinophagales</taxon>
        <taxon>Chitinophagaceae</taxon>
        <taxon>Segetibacter</taxon>
    </lineage>
</organism>
<evidence type="ECO:0000256" key="4">
    <source>
        <dbReference type="ARBA" id="ARBA00022576"/>
    </source>
</evidence>
<evidence type="ECO:0000256" key="1">
    <source>
        <dbReference type="ARBA" id="ARBA00005011"/>
    </source>
</evidence>
<evidence type="ECO:0000256" key="9">
    <source>
        <dbReference type="ARBA" id="ARBA00047481"/>
    </source>
</evidence>
<accession>A0A512B6F7</accession>
<dbReference type="InterPro" id="IPR015421">
    <property type="entry name" value="PyrdxlP-dep_Trfase_major"/>
</dbReference>
<dbReference type="GO" id="GO:0000105">
    <property type="term" value="P:L-histidine biosynthetic process"/>
    <property type="evidence" value="ECO:0007669"/>
    <property type="project" value="UniProtKB-KW"/>
</dbReference>
<dbReference type="InterPro" id="IPR050106">
    <property type="entry name" value="HistidinolP_aminotransfase"/>
</dbReference>
<comment type="catalytic activity">
    <reaction evidence="9">
        <text>L-histidinol phosphate + 2-oxoglutarate = 3-(imidazol-4-yl)-2-oxopropyl phosphate + L-glutamate</text>
        <dbReference type="Rhea" id="RHEA:23744"/>
        <dbReference type="ChEBI" id="CHEBI:16810"/>
        <dbReference type="ChEBI" id="CHEBI:29985"/>
        <dbReference type="ChEBI" id="CHEBI:57766"/>
        <dbReference type="ChEBI" id="CHEBI:57980"/>
        <dbReference type="EC" id="2.6.1.9"/>
    </reaction>
</comment>
<dbReference type="EC" id="2.6.1.9" evidence="3"/>
<dbReference type="CDD" id="cd00609">
    <property type="entry name" value="AAT_like"/>
    <property type="match status" value="1"/>
</dbReference>
<proteinExistence type="inferred from homology"/>
<evidence type="ECO:0000256" key="5">
    <source>
        <dbReference type="ARBA" id="ARBA00022605"/>
    </source>
</evidence>
<dbReference type="InterPro" id="IPR000182">
    <property type="entry name" value="GNAT_dom"/>
</dbReference>
<dbReference type="GO" id="GO:0004400">
    <property type="term" value="F:histidinol-phosphate transaminase activity"/>
    <property type="evidence" value="ECO:0007669"/>
    <property type="project" value="UniProtKB-EC"/>
</dbReference>
<evidence type="ECO:0000313" key="11">
    <source>
        <dbReference type="EMBL" id="GEO07546.1"/>
    </source>
</evidence>
<keyword evidence="7" id="KW-0663">Pyridoxal phosphate</keyword>
<reference evidence="11 12" key="1">
    <citation type="submission" date="2019-07" db="EMBL/GenBank/DDBJ databases">
        <title>Whole genome shotgun sequence of Segetibacter aerophilus NBRC 106135.</title>
        <authorList>
            <person name="Hosoyama A."/>
            <person name="Uohara A."/>
            <person name="Ohji S."/>
            <person name="Ichikawa N."/>
        </authorList>
    </citation>
    <scope>NUCLEOTIDE SEQUENCE [LARGE SCALE GENOMIC DNA]</scope>
    <source>
        <strain evidence="11 12">NBRC 106135</strain>
    </source>
</reference>
<keyword evidence="12" id="KW-1185">Reference proteome</keyword>
<dbReference type="InterPro" id="IPR015422">
    <property type="entry name" value="PyrdxlP-dep_Trfase_small"/>
</dbReference>
<evidence type="ECO:0000256" key="3">
    <source>
        <dbReference type="ARBA" id="ARBA00012748"/>
    </source>
</evidence>
<evidence type="ECO:0000256" key="2">
    <source>
        <dbReference type="ARBA" id="ARBA00007970"/>
    </source>
</evidence>
<name>A0A512B6F7_9BACT</name>
<comment type="similarity">
    <text evidence="2">Belongs to the class-II pyridoxal-phosphate-dependent aminotransferase family. Histidinol-phosphate aminotransferase subfamily.</text>
</comment>
<evidence type="ECO:0000256" key="8">
    <source>
        <dbReference type="ARBA" id="ARBA00023102"/>
    </source>
</evidence>
<dbReference type="OrthoDB" id="9813612at2"/>
<dbReference type="Pfam" id="PF00155">
    <property type="entry name" value="Aminotran_1_2"/>
    <property type="match status" value="1"/>
</dbReference>
<dbReference type="GO" id="GO:0016747">
    <property type="term" value="F:acyltransferase activity, transferring groups other than amino-acyl groups"/>
    <property type="evidence" value="ECO:0007669"/>
    <property type="project" value="InterPro"/>
</dbReference>
<dbReference type="SUPFAM" id="SSF55729">
    <property type="entry name" value="Acyl-CoA N-acyltransferases (Nat)"/>
    <property type="match status" value="1"/>
</dbReference>
<dbReference type="Gene3D" id="3.90.1150.10">
    <property type="entry name" value="Aspartate Aminotransferase, domain 1"/>
    <property type="match status" value="1"/>
</dbReference>